<evidence type="ECO:0000256" key="3">
    <source>
        <dbReference type="ARBA" id="ARBA00034247"/>
    </source>
</evidence>
<gene>
    <name evidence="7" type="ORF">CTM89_18725</name>
    <name evidence="6" type="ORF">CTM94_05120</name>
</gene>
<dbReference type="InterPro" id="IPR029787">
    <property type="entry name" value="Nucleotide_cyclase"/>
</dbReference>
<dbReference type="Gene3D" id="3.30.70.270">
    <property type="match status" value="1"/>
</dbReference>
<feature type="transmembrane region" description="Helical" evidence="4">
    <location>
        <begin position="12"/>
        <end position="31"/>
    </location>
</feature>
<dbReference type="PANTHER" id="PTHR45138:SF9">
    <property type="entry name" value="DIGUANYLATE CYCLASE DGCM-RELATED"/>
    <property type="match status" value="1"/>
</dbReference>
<dbReference type="SMART" id="SM00267">
    <property type="entry name" value="GGDEF"/>
    <property type="match status" value="1"/>
</dbReference>
<dbReference type="STRING" id="553611.GCA_001557755_02661"/>
<dbReference type="AlphaFoldDB" id="A0A2G4WLI6"/>
<sequence>MAGLTKPVRYTVLFLVVFTCIAYTWFLLGGAKREYVVTPVNSTYRIIDDTAQNGATESKMEVNKTGALLECNIVKKSQWPFCEIAISLTDHVDKGIDLSDYESVGIDIDYDSPVEGERIRIYLRNYDPAYANLTDPISLKFNAIEYAPGENEGLKTFPLRSFQVLSWWIADYEVPVEKSNRQFDNVSIIEIATGSYVKEAYYAIKLKKLVFYGEWISEETLVKLLLSLWVITAITVIISDRIYLHKQIKLTEERTQRLREANRALYEKSLVFEELAFTDPLTRTRNRHEINDWLSEVTAHSIDGGIPFSMVFIDIDHFKQVNDLHGHRYGDNVLRRFASLINKRVRKSDVFARWGGEEFVIFCPATPLGAAAEFAESIRDCIEQAEWDHDMKITCSMGVAELENEEYNHFIERADKALLKAKERGRNRVEIAWNESQL</sequence>
<keyword evidence="4" id="KW-0812">Transmembrane</keyword>
<dbReference type="NCBIfam" id="TIGR00254">
    <property type="entry name" value="GGDEF"/>
    <property type="match status" value="1"/>
</dbReference>
<comment type="cofactor">
    <cofactor evidence="1">
        <name>Mg(2+)</name>
        <dbReference type="ChEBI" id="CHEBI:18420"/>
    </cofactor>
</comment>
<keyword evidence="4" id="KW-1133">Transmembrane helix</keyword>
<keyword evidence="4" id="KW-0472">Membrane</keyword>
<dbReference type="FunFam" id="3.30.70.270:FF:000001">
    <property type="entry name" value="Diguanylate cyclase domain protein"/>
    <property type="match status" value="1"/>
</dbReference>
<dbReference type="RefSeq" id="WP_023932030.1">
    <property type="nucleotide sequence ID" value="NZ_JAUZMO010000001.1"/>
</dbReference>
<keyword evidence="9" id="KW-1185">Reference proteome</keyword>
<feature type="domain" description="GGDEF" evidence="5">
    <location>
        <begin position="306"/>
        <end position="434"/>
    </location>
</feature>
<dbReference type="EMBL" id="PYOI01000004">
    <property type="protein sequence ID" value="PSV85747.1"/>
    <property type="molecule type" value="Genomic_DNA"/>
</dbReference>
<evidence type="ECO:0000313" key="7">
    <source>
        <dbReference type="EMBL" id="PSV87164.1"/>
    </source>
</evidence>
<dbReference type="InterPro" id="IPR050469">
    <property type="entry name" value="Diguanylate_Cyclase"/>
</dbReference>
<dbReference type="Proteomes" id="UP000240410">
    <property type="component" value="Unassembled WGS sequence"/>
</dbReference>
<evidence type="ECO:0000313" key="6">
    <source>
        <dbReference type="EMBL" id="PSV85747.1"/>
    </source>
</evidence>
<dbReference type="OrthoDB" id="9803824at2"/>
<dbReference type="CDD" id="cd01949">
    <property type="entry name" value="GGDEF"/>
    <property type="match status" value="1"/>
</dbReference>
<dbReference type="Pfam" id="PF00990">
    <property type="entry name" value="GGDEF"/>
    <property type="match status" value="1"/>
</dbReference>
<name>A0A2G4WLI6_PHOLE</name>
<dbReference type="PANTHER" id="PTHR45138">
    <property type="entry name" value="REGULATORY COMPONENTS OF SENSORY TRANSDUCTION SYSTEM"/>
    <property type="match status" value="1"/>
</dbReference>
<dbReference type="SUPFAM" id="SSF55073">
    <property type="entry name" value="Nucleotide cyclase"/>
    <property type="match status" value="1"/>
</dbReference>
<dbReference type="EC" id="2.7.7.65" evidence="2"/>
<evidence type="ECO:0000256" key="1">
    <source>
        <dbReference type="ARBA" id="ARBA00001946"/>
    </source>
</evidence>
<proteinExistence type="predicted"/>
<dbReference type="PROSITE" id="PS50887">
    <property type="entry name" value="GGDEF"/>
    <property type="match status" value="1"/>
</dbReference>
<evidence type="ECO:0000313" key="8">
    <source>
        <dbReference type="Proteomes" id="UP000240410"/>
    </source>
</evidence>
<evidence type="ECO:0000256" key="2">
    <source>
        <dbReference type="ARBA" id="ARBA00012528"/>
    </source>
</evidence>
<accession>A0A2G4WLI6</accession>
<dbReference type="GO" id="GO:0043709">
    <property type="term" value="P:cell adhesion involved in single-species biofilm formation"/>
    <property type="evidence" value="ECO:0007669"/>
    <property type="project" value="TreeGrafter"/>
</dbReference>
<evidence type="ECO:0000313" key="9">
    <source>
        <dbReference type="Proteomes" id="UP000241566"/>
    </source>
</evidence>
<dbReference type="GO" id="GO:0005886">
    <property type="term" value="C:plasma membrane"/>
    <property type="evidence" value="ECO:0007669"/>
    <property type="project" value="TreeGrafter"/>
</dbReference>
<organism evidence="7 8">
    <name type="scientific">Photobacterium leiognathi</name>
    <dbReference type="NCBI Taxonomy" id="553611"/>
    <lineage>
        <taxon>Bacteria</taxon>
        <taxon>Pseudomonadati</taxon>
        <taxon>Pseudomonadota</taxon>
        <taxon>Gammaproteobacteria</taxon>
        <taxon>Vibrionales</taxon>
        <taxon>Vibrionaceae</taxon>
        <taxon>Photobacterium</taxon>
    </lineage>
</organism>
<comment type="catalytic activity">
    <reaction evidence="3">
        <text>2 GTP = 3',3'-c-di-GMP + 2 diphosphate</text>
        <dbReference type="Rhea" id="RHEA:24898"/>
        <dbReference type="ChEBI" id="CHEBI:33019"/>
        <dbReference type="ChEBI" id="CHEBI:37565"/>
        <dbReference type="ChEBI" id="CHEBI:58805"/>
        <dbReference type="EC" id="2.7.7.65"/>
    </reaction>
</comment>
<dbReference type="GeneID" id="99742159"/>
<evidence type="ECO:0000259" key="5">
    <source>
        <dbReference type="PROSITE" id="PS50887"/>
    </source>
</evidence>
<dbReference type="InterPro" id="IPR043128">
    <property type="entry name" value="Rev_trsase/Diguanyl_cyclase"/>
</dbReference>
<protein>
    <recommendedName>
        <fullName evidence="2">diguanylate cyclase</fullName>
        <ecNumber evidence="2">2.7.7.65</ecNumber>
    </recommendedName>
</protein>
<reference evidence="7 8" key="1">
    <citation type="submission" date="2018-03" db="EMBL/GenBank/DDBJ databases">
        <title>Whole genome sequencing of Histamine producing bacteria.</title>
        <authorList>
            <person name="Butler K."/>
        </authorList>
    </citation>
    <scope>NUCLEOTIDE SEQUENCE [LARGE SCALE GENOMIC DNA]</scope>
    <source>
        <strain evidence="6 9">ATCC 25521</strain>
        <strain evidence="7 8">ATCC 33979</strain>
    </source>
</reference>
<dbReference type="GO" id="GO:1902201">
    <property type="term" value="P:negative regulation of bacterial-type flagellum-dependent cell motility"/>
    <property type="evidence" value="ECO:0007669"/>
    <property type="project" value="TreeGrafter"/>
</dbReference>
<dbReference type="InterPro" id="IPR000160">
    <property type="entry name" value="GGDEF_dom"/>
</dbReference>
<comment type="caution">
    <text evidence="7">The sequence shown here is derived from an EMBL/GenBank/DDBJ whole genome shotgun (WGS) entry which is preliminary data.</text>
</comment>
<evidence type="ECO:0000256" key="4">
    <source>
        <dbReference type="SAM" id="Phobius"/>
    </source>
</evidence>
<dbReference type="GO" id="GO:0052621">
    <property type="term" value="F:diguanylate cyclase activity"/>
    <property type="evidence" value="ECO:0007669"/>
    <property type="project" value="UniProtKB-EC"/>
</dbReference>
<dbReference type="EMBL" id="PYOJ01000034">
    <property type="protein sequence ID" value="PSV87164.1"/>
    <property type="molecule type" value="Genomic_DNA"/>
</dbReference>
<dbReference type="Proteomes" id="UP000241566">
    <property type="component" value="Unassembled WGS sequence"/>
</dbReference>